<feature type="compositionally biased region" description="Polar residues" evidence="8">
    <location>
        <begin position="1011"/>
        <end position="1020"/>
    </location>
</feature>
<reference evidence="12" key="1">
    <citation type="submission" date="2015-08" db="EMBL/GenBank/DDBJ databases">
        <authorList>
            <person name="Babu N.S."/>
            <person name="Beckwith C.J."/>
            <person name="Beseler K.G."/>
            <person name="Brison A."/>
            <person name="Carone J.V."/>
            <person name="Caskin T.P."/>
            <person name="Diamond M."/>
            <person name="Durham M.E."/>
            <person name="Foxe J.M."/>
            <person name="Go M."/>
            <person name="Henderson B.A."/>
            <person name="Jones I.B."/>
            <person name="McGettigan J.A."/>
            <person name="Micheletti S.J."/>
            <person name="Nasrallah M.E."/>
            <person name="Ortiz D."/>
            <person name="Piller C.R."/>
            <person name="Privatt S.R."/>
            <person name="Schneider S.L."/>
            <person name="Sharp S."/>
            <person name="Smith T.C."/>
            <person name="Stanton J.D."/>
            <person name="Ullery H.E."/>
            <person name="Wilson R.J."/>
            <person name="Serrano M.G."/>
            <person name="Buck G."/>
            <person name="Lee V."/>
            <person name="Wang Y."/>
            <person name="Carvalho R."/>
            <person name="Voegtly L."/>
            <person name="Shi R."/>
            <person name="Duckworth R."/>
            <person name="Johnson A."/>
            <person name="Loviza R."/>
            <person name="Walstead R."/>
            <person name="Shah Z."/>
            <person name="Kiflezghi M."/>
            <person name="Wade K."/>
            <person name="Ball S.L."/>
            <person name="Bradley K.W."/>
            <person name="Asai D.J."/>
            <person name="Bowman C.A."/>
            <person name="Russell D.A."/>
            <person name="Pope W.H."/>
            <person name="Jacobs-Sera D."/>
            <person name="Hendrix R.W."/>
            <person name="Hatfull G.F."/>
        </authorList>
    </citation>
    <scope>NUCLEOTIDE SEQUENCE [LARGE SCALE GENOMIC DNA]</scope>
</reference>
<dbReference type="EMBL" id="LN877953">
    <property type="protein sequence ID" value="CUV07075.1"/>
    <property type="molecule type" value="Genomic_DNA"/>
</dbReference>
<keyword evidence="4" id="KW-0747">Spliceosome</keyword>
<dbReference type="VEuPathDB" id="CryptoDB:Chro.70121"/>
<evidence type="ECO:0000256" key="8">
    <source>
        <dbReference type="SAM" id="MobiDB-lite"/>
    </source>
</evidence>
<evidence type="ECO:0000256" key="3">
    <source>
        <dbReference type="ARBA" id="ARBA00022664"/>
    </source>
</evidence>
<evidence type="ECO:0000313" key="12">
    <source>
        <dbReference type="EMBL" id="CUV07075.1"/>
    </source>
</evidence>
<dbReference type="PANTHER" id="PTHR11246">
    <property type="entry name" value="PRE-MRNA SPLICING FACTOR"/>
    <property type="match status" value="1"/>
</dbReference>
<dbReference type="Pfam" id="PF23220">
    <property type="entry name" value="HAT_Syf1_M"/>
    <property type="match status" value="1"/>
</dbReference>
<dbReference type="AlphaFoldDB" id="A0A0S4TK82"/>
<dbReference type="GO" id="GO:0000974">
    <property type="term" value="C:Prp19 complex"/>
    <property type="evidence" value="ECO:0007669"/>
    <property type="project" value="TreeGrafter"/>
</dbReference>
<protein>
    <recommendedName>
        <fullName evidence="13">Suppressor of forked domain-containing protein</fullName>
    </recommendedName>
</protein>
<comment type="similarity">
    <text evidence="2">Belongs to the crooked-neck family.</text>
</comment>
<dbReference type="Gene3D" id="1.25.40.10">
    <property type="entry name" value="Tetratricopeptide repeat domain"/>
    <property type="match status" value="3"/>
</dbReference>
<dbReference type="InterPro" id="IPR045075">
    <property type="entry name" value="Syf1-like"/>
</dbReference>
<dbReference type="SUPFAM" id="SSF48452">
    <property type="entry name" value="TPR-like"/>
    <property type="match status" value="2"/>
</dbReference>
<organism evidence="12">
    <name type="scientific">Cryptosporidium hominis</name>
    <dbReference type="NCBI Taxonomy" id="237895"/>
    <lineage>
        <taxon>Eukaryota</taxon>
        <taxon>Sar</taxon>
        <taxon>Alveolata</taxon>
        <taxon>Apicomplexa</taxon>
        <taxon>Conoidasida</taxon>
        <taxon>Coccidia</taxon>
        <taxon>Eucoccidiorida</taxon>
        <taxon>Eimeriorina</taxon>
        <taxon>Cryptosporidiidae</taxon>
        <taxon>Cryptosporidium</taxon>
    </lineage>
</organism>
<keyword evidence="6" id="KW-0508">mRNA splicing</keyword>
<evidence type="ECO:0000259" key="10">
    <source>
        <dbReference type="Pfam" id="PF23231"/>
    </source>
</evidence>
<evidence type="ECO:0000256" key="5">
    <source>
        <dbReference type="ARBA" id="ARBA00022737"/>
    </source>
</evidence>
<feature type="compositionally biased region" description="Polar residues" evidence="8">
    <location>
        <begin position="936"/>
        <end position="945"/>
    </location>
</feature>
<keyword evidence="7" id="KW-0539">Nucleus</keyword>
<feature type="domain" description="Pre-mRNA-splicing factor SYF1 central HAT repeats" evidence="9">
    <location>
        <begin position="363"/>
        <end position="510"/>
    </location>
</feature>
<evidence type="ECO:0000259" key="9">
    <source>
        <dbReference type="Pfam" id="PF23220"/>
    </source>
</evidence>
<name>A0A0S4TK82_CRYHO</name>
<keyword evidence="3" id="KW-0507">mRNA processing</keyword>
<dbReference type="InterPro" id="IPR055430">
    <property type="entry name" value="HAT_Syf1_CNRKL1_C"/>
</dbReference>
<dbReference type="GO" id="GO:0000349">
    <property type="term" value="P:generation of catalytic spliceosome for first transesterification step"/>
    <property type="evidence" value="ECO:0007669"/>
    <property type="project" value="TreeGrafter"/>
</dbReference>
<evidence type="ECO:0000256" key="7">
    <source>
        <dbReference type="ARBA" id="ARBA00023242"/>
    </source>
</evidence>
<dbReference type="InterPro" id="IPR003107">
    <property type="entry name" value="HAT"/>
</dbReference>
<proteinExistence type="inferred from homology"/>
<evidence type="ECO:0008006" key="13">
    <source>
        <dbReference type="Google" id="ProtNLM"/>
    </source>
</evidence>
<dbReference type="InterPro" id="IPR056350">
    <property type="entry name" value="HAT_Syf1_central"/>
</dbReference>
<dbReference type="VEuPathDB" id="CryptoDB:GY17_00001886"/>
<feature type="region of interest" description="Disordered" evidence="8">
    <location>
        <begin position="926"/>
        <end position="1020"/>
    </location>
</feature>
<dbReference type="InterPro" id="IPR011990">
    <property type="entry name" value="TPR-like_helical_dom_sf"/>
</dbReference>
<feature type="domain" description="Pre-mRNA-splicing factor Syf1-like N-terminal HAT-repeats" evidence="11">
    <location>
        <begin position="108"/>
        <end position="235"/>
    </location>
</feature>
<keyword evidence="5" id="KW-0677">Repeat</keyword>
<dbReference type="PANTHER" id="PTHR11246:SF5">
    <property type="entry name" value="PRE-MRNA-SPLICING FACTOR SYF1"/>
    <property type="match status" value="1"/>
</dbReference>
<dbReference type="Pfam" id="PF23231">
    <property type="entry name" value="HAT_Syf1_CNRKL1_C"/>
    <property type="match status" value="1"/>
</dbReference>
<accession>A0A0S4TK82</accession>
<gene>
    <name evidence="12" type="ORF">CHUDEA7_970</name>
</gene>
<dbReference type="VEuPathDB" id="CryptoDB:CHUDEA7_970"/>
<dbReference type="OrthoDB" id="10067343at2759"/>
<dbReference type="Pfam" id="PF23233">
    <property type="entry name" value="HAT_Syf1_CNRKL1_N"/>
    <property type="match status" value="1"/>
</dbReference>
<feature type="domain" description="Pre-mRNA-splicing factor Syf1/CRNKL1-like C-terminal HAT-repeats" evidence="10">
    <location>
        <begin position="553"/>
        <end position="946"/>
    </location>
</feature>
<dbReference type="VEuPathDB" id="CryptoDB:ChTU502y2012_407g0480"/>
<feature type="compositionally biased region" description="Low complexity" evidence="8">
    <location>
        <begin position="983"/>
        <end position="997"/>
    </location>
</feature>
<evidence type="ECO:0000256" key="1">
    <source>
        <dbReference type="ARBA" id="ARBA00004123"/>
    </source>
</evidence>
<evidence type="ECO:0000259" key="11">
    <source>
        <dbReference type="Pfam" id="PF23233"/>
    </source>
</evidence>
<dbReference type="InterPro" id="IPR055433">
    <property type="entry name" value="HAT_Syf1-like_N"/>
</dbReference>
<evidence type="ECO:0000256" key="2">
    <source>
        <dbReference type="ARBA" id="ARBA00008644"/>
    </source>
</evidence>
<evidence type="ECO:0000256" key="4">
    <source>
        <dbReference type="ARBA" id="ARBA00022728"/>
    </source>
</evidence>
<dbReference type="Proteomes" id="UP000199752">
    <property type="component" value="Chromosome 7"/>
</dbReference>
<dbReference type="GO" id="GO:0071014">
    <property type="term" value="C:post-mRNA release spliceosomal complex"/>
    <property type="evidence" value="ECO:0007669"/>
    <property type="project" value="TreeGrafter"/>
</dbReference>
<evidence type="ECO:0000256" key="6">
    <source>
        <dbReference type="ARBA" id="ARBA00023187"/>
    </source>
</evidence>
<dbReference type="GO" id="GO:0071007">
    <property type="term" value="C:U2-type catalytic step 2 spliceosome"/>
    <property type="evidence" value="ECO:0007669"/>
    <property type="project" value="TreeGrafter"/>
</dbReference>
<comment type="subcellular location">
    <subcellularLocation>
        <location evidence="1">Nucleus</location>
    </subcellularLocation>
</comment>
<dbReference type="SMART" id="SM00386">
    <property type="entry name" value="HAT"/>
    <property type="match status" value="8"/>
</dbReference>
<sequence>MNGVDKSLEFLQTLRYGLLRENLFLELRGIKEFEDQLGKRKGQTGVWIEYISKIRRDIEINRDGLSHEVAYMMDKTELNNELDEWKNRDAQEKQGIDDNNLELMYKQDYCLLILRRALSSTNRRVSSIWVEYLSFMEDYENFMEIKLSKRLIGLDLTEEYENSLKSCNDLDLWLRYNAYLRKSRLEFTNSRLVLDRSLKSLPIEQHHKIWERYLEYLMEMNIPELSISISRRFILFSYVEGIRMYIQALIDGGRYEECLDKLIDIVLKKEGNLRIQQTFEGLKKGVLVGGVNYKIGEMDDLIGLILVIITEYVLKIDYNKILTYTMNLMLEKLRTCDSRVYQDINNENIQDDEDQQKVKPIFRLTFGEVVCKVSEIFMKLANWEQVKSTFNFGIENCLFVYDFITIYDSLMMFLTIHLNRMLKSSQSLDSSLSNKNEYSPEIIENNILNLEKVIKDHKKLLFRTMVKNDTNNVSRWIEYINVLIQNETKEKKSHPSLEVVKVFEEALETIDFSIIKDKSKNVFWVFYASYMTSSIDNGHDRLDIDEKKSSKSDQLIDLARDIFERSLSEDYIEDYSLIWTEWIEMELRFGNFEEALNLSRRSICMAKEQKSKITLKNGRIWNLAADLEMSFGTLESSRALIEDLFENGMATANLLVTFGSYLRDKECYEESFSLYERSINCLTIQYSFGLWLDYIDSFISHYNNGLSIIKLFDDSDTDTTIYGNLKIDRLRDVFDQCLESLISWKKSILKEKDRKYYLNCVFIAYGIYSAYEAKIGRVSRSFDILNRAMNELEDHDQHKLNLYSKWIKLTLKCRDISYTRKIFDMAIDDIKASDILIRLSLRYINFELNMGEVNRVRSIFIFAGDLIPNIYLMNEHIEIFNKFWSSWNQFELEYGNEDTIKDMLRIKKNVALVSGHSNINSIQINQQREDQKSNDLMEQTESSDNNSEDRNIFSDSDDDIILSTSSDEQSDVNKKSDEEMANSDSSSGSDSDLGSYSENESDSDFQIKQGDGNSNGNEEL</sequence>